<proteinExistence type="predicted"/>
<dbReference type="EMBL" id="JAKGAS010000008">
    <property type="protein sequence ID" value="MCF2949370.1"/>
    <property type="molecule type" value="Genomic_DNA"/>
</dbReference>
<gene>
    <name evidence="1" type="ORF">L0668_14720</name>
</gene>
<name>A0ABS9D8V0_9ALTE</name>
<evidence type="ECO:0000313" key="1">
    <source>
        <dbReference type="EMBL" id="MCF2949370.1"/>
    </source>
</evidence>
<accession>A0ABS9D8V0</accession>
<dbReference type="Proteomes" id="UP001521137">
    <property type="component" value="Unassembled WGS sequence"/>
</dbReference>
<evidence type="ECO:0000313" key="2">
    <source>
        <dbReference type="Proteomes" id="UP001521137"/>
    </source>
</evidence>
<keyword evidence="2" id="KW-1185">Reference proteome</keyword>
<protein>
    <submittedName>
        <fullName evidence="1">Uncharacterized protein</fullName>
    </submittedName>
</protein>
<reference evidence="1 2" key="1">
    <citation type="submission" date="2022-01" db="EMBL/GenBank/DDBJ databases">
        <title>Paraglaciecola sp. G1-23.</title>
        <authorList>
            <person name="Jin M.S."/>
            <person name="Han D.M."/>
            <person name="Kim H.M."/>
            <person name="Jeon C.O."/>
        </authorList>
    </citation>
    <scope>NUCLEOTIDE SEQUENCE [LARGE SCALE GENOMIC DNA]</scope>
    <source>
        <strain evidence="1 2">G1-23</strain>
    </source>
</reference>
<organism evidence="1 2">
    <name type="scientific">Paraglaciecola algarum</name>
    <dbReference type="NCBI Taxonomy" id="3050085"/>
    <lineage>
        <taxon>Bacteria</taxon>
        <taxon>Pseudomonadati</taxon>
        <taxon>Pseudomonadota</taxon>
        <taxon>Gammaproteobacteria</taxon>
        <taxon>Alteromonadales</taxon>
        <taxon>Alteromonadaceae</taxon>
        <taxon>Paraglaciecola</taxon>
    </lineage>
</organism>
<comment type="caution">
    <text evidence="1">The sequence shown here is derived from an EMBL/GenBank/DDBJ whole genome shotgun (WGS) entry which is preliminary data.</text>
</comment>
<dbReference type="RefSeq" id="WP_235313471.1">
    <property type="nucleotide sequence ID" value="NZ_JAKGAS010000008.1"/>
</dbReference>
<sequence>MTVIVDLTQYFFGCLTKYLLDKYGTALAGPQGETLITWTPILIIFVGNADAFDFPPHIQNFPNNAKINWGNWQDAN</sequence>